<dbReference type="SUPFAM" id="SSF51445">
    <property type="entry name" value="(Trans)glycosidases"/>
    <property type="match status" value="1"/>
</dbReference>
<sequence>MDSTLYVNNKFVGEWKYGYSSFEHDITNVLVEGENEILIRVIHQSPNSRWYSGAGIYRNVWLKTRDKNHIETNGIYVSIRKENKLWNVEISTELKLYENAKLYHSIIYNNEVISTTSEEVKRGEKRNIQTMIVKEPLLWDIDNPNLYKLVTELKLIDGYNLTNIKHISKNIEFKEVIMDPDKGLILNGRKIKLIGVCEHHDLWALGSAFNKEALRRRFKILKDMGVNAIRTFHNMPDPQFMDLADEMGFLIASEAFDMWERSKTTYDYARFFKEWSHKDMMSWITRNRNHPSLLMWSIGNEIYYTHADVRGQEITKMLMEYVKEFDPNENAKVTIGSNFMPWENAKKCVDTVKIAGYNYSEKYYEEHHEKHHEKHKDWIIYGSEAASVVQSRGIYHFPFEKSILADDDEQCSVLGNSTTSWGAKSPERCITDDRYAEFSLGQFIWTGFDYIGEPTPYHTKNSYFGQIDTATFKKDSYYIYQSEWTDYRKKPMIHILPYWDFSENQIVDVRVCSNAPKIELKLNGKVIGKYNIDHKKGKDLVGWWKIPYKRRNYYER</sequence>
<dbReference type="EMBL" id="UYIN01000019">
    <property type="protein sequence ID" value="VDG73331.1"/>
    <property type="molecule type" value="Genomic_DNA"/>
</dbReference>
<evidence type="ECO:0000313" key="9">
    <source>
        <dbReference type="Proteomes" id="UP000277570"/>
    </source>
</evidence>
<dbReference type="InterPro" id="IPR006104">
    <property type="entry name" value="Glyco_hydro_2_N"/>
</dbReference>
<reference evidence="8 9" key="1">
    <citation type="submission" date="2018-11" db="EMBL/GenBank/DDBJ databases">
        <authorList>
            <consortium name="Pathogen Informatics"/>
        </authorList>
    </citation>
    <scope>NUCLEOTIDE SEQUENCE [LARGE SCALE GENOMIC DNA]</scope>
    <source>
        <strain evidence="8 9">NCTC10913</strain>
    </source>
</reference>
<dbReference type="GO" id="GO:0004565">
    <property type="term" value="F:beta-galactosidase activity"/>
    <property type="evidence" value="ECO:0007669"/>
    <property type="project" value="UniProtKB-EC"/>
</dbReference>
<dbReference type="SUPFAM" id="SSF49785">
    <property type="entry name" value="Galactose-binding domain-like"/>
    <property type="match status" value="1"/>
</dbReference>
<dbReference type="Pfam" id="PF02836">
    <property type="entry name" value="Glyco_hydro_2_C"/>
    <property type="match status" value="1"/>
</dbReference>
<dbReference type="Proteomes" id="UP000277570">
    <property type="component" value="Unassembled WGS sequence"/>
</dbReference>
<feature type="domain" description="Glycoside hydrolase family 2 immunoglobulin-like beta-sandwich" evidence="4">
    <location>
        <begin position="69"/>
        <end position="159"/>
    </location>
</feature>
<protein>
    <submittedName>
        <fullName evidence="8">Beta-galactosidase LacZ</fullName>
        <ecNumber evidence="8">3.2.1.23</ecNumber>
    </submittedName>
</protein>
<dbReference type="PRINTS" id="PR00132">
    <property type="entry name" value="GLHYDRLASE2"/>
</dbReference>
<dbReference type="Gene3D" id="2.60.40.10">
    <property type="entry name" value="Immunoglobulins"/>
    <property type="match status" value="2"/>
</dbReference>
<dbReference type="InterPro" id="IPR008979">
    <property type="entry name" value="Galactose-bd-like_sf"/>
</dbReference>
<evidence type="ECO:0000259" key="4">
    <source>
        <dbReference type="Pfam" id="PF00703"/>
    </source>
</evidence>
<dbReference type="InterPro" id="IPR006102">
    <property type="entry name" value="Ig-like_GH2"/>
</dbReference>
<feature type="domain" description="Glycosyl hydrolases family 2 sugar binding" evidence="6">
    <location>
        <begin position="4"/>
        <end position="64"/>
    </location>
</feature>
<dbReference type="Pfam" id="PF00703">
    <property type="entry name" value="Glyco_hydro_2"/>
    <property type="match status" value="1"/>
</dbReference>
<evidence type="ECO:0000256" key="3">
    <source>
        <dbReference type="ARBA" id="ARBA00023295"/>
    </source>
</evidence>
<evidence type="ECO:0000256" key="2">
    <source>
        <dbReference type="ARBA" id="ARBA00022801"/>
    </source>
</evidence>
<evidence type="ECO:0000259" key="5">
    <source>
        <dbReference type="Pfam" id="PF02836"/>
    </source>
</evidence>
<evidence type="ECO:0000313" key="8">
    <source>
        <dbReference type="EMBL" id="VDG73331.1"/>
    </source>
</evidence>
<dbReference type="EC" id="3.2.1.23" evidence="8"/>
<dbReference type="InterPro" id="IPR032311">
    <property type="entry name" value="DUF4982"/>
</dbReference>
<dbReference type="InterPro" id="IPR051913">
    <property type="entry name" value="GH2_Domain-Containing"/>
</dbReference>
<evidence type="ECO:0000259" key="6">
    <source>
        <dbReference type="Pfam" id="PF02837"/>
    </source>
</evidence>
<dbReference type="Gene3D" id="2.60.120.260">
    <property type="entry name" value="Galactose-binding domain-like"/>
    <property type="match status" value="1"/>
</dbReference>
<name>A0ABY6SYH7_9CLOT</name>
<evidence type="ECO:0000259" key="7">
    <source>
        <dbReference type="Pfam" id="PF16355"/>
    </source>
</evidence>
<dbReference type="InterPro" id="IPR006103">
    <property type="entry name" value="Glyco_hydro_2_cat"/>
</dbReference>
<keyword evidence="2 8" id="KW-0378">Hydrolase</keyword>
<dbReference type="InterPro" id="IPR017853">
    <property type="entry name" value="GH"/>
</dbReference>
<evidence type="ECO:0000256" key="1">
    <source>
        <dbReference type="ARBA" id="ARBA00007401"/>
    </source>
</evidence>
<gene>
    <name evidence="8" type="primary">lacZ3_3</name>
    <name evidence="8" type="ORF">NCTC10913_03671</name>
</gene>
<dbReference type="PROSITE" id="PS00608">
    <property type="entry name" value="GLYCOSYL_HYDROL_F2_2"/>
    <property type="match status" value="1"/>
</dbReference>
<dbReference type="PANTHER" id="PTHR42732:SF1">
    <property type="entry name" value="BETA-MANNOSIDASE"/>
    <property type="match status" value="1"/>
</dbReference>
<dbReference type="Pfam" id="PF02837">
    <property type="entry name" value="Glyco_hydro_2_N"/>
    <property type="match status" value="1"/>
</dbReference>
<feature type="domain" description="Glycoside hydrolase family 2 catalytic" evidence="5">
    <location>
        <begin position="181"/>
        <end position="396"/>
    </location>
</feature>
<keyword evidence="3 8" id="KW-0326">Glycosidase</keyword>
<dbReference type="Pfam" id="PF16355">
    <property type="entry name" value="DUF4982"/>
    <property type="match status" value="1"/>
</dbReference>
<dbReference type="Gene3D" id="3.20.20.80">
    <property type="entry name" value="Glycosidases"/>
    <property type="match status" value="1"/>
</dbReference>
<keyword evidence="9" id="KW-1185">Reference proteome</keyword>
<dbReference type="SUPFAM" id="SSF49303">
    <property type="entry name" value="beta-Galactosidase/glucuronidase domain"/>
    <property type="match status" value="1"/>
</dbReference>
<dbReference type="InterPro" id="IPR006101">
    <property type="entry name" value="Glyco_hydro_2"/>
</dbReference>
<dbReference type="InterPro" id="IPR023232">
    <property type="entry name" value="Glyco_hydro_2_AS"/>
</dbReference>
<feature type="domain" description="DUF4982" evidence="7">
    <location>
        <begin position="505"/>
        <end position="549"/>
    </location>
</feature>
<dbReference type="InterPro" id="IPR013783">
    <property type="entry name" value="Ig-like_fold"/>
</dbReference>
<accession>A0ABY6SYH7</accession>
<organism evidence="8 9">
    <name type="scientific">Clostridium carnis</name>
    <dbReference type="NCBI Taxonomy" id="1530"/>
    <lineage>
        <taxon>Bacteria</taxon>
        <taxon>Bacillati</taxon>
        <taxon>Bacillota</taxon>
        <taxon>Clostridia</taxon>
        <taxon>Eubacteriales</taxon>
        <taxon>Clostridiaceae</taxon>
        <taxon>Clostridium</taxon>
    </lineage>
</organism>
<dbReference type="InterPro" id="IPR036156">
    <property type="entry name" value="Beta-gal/glucu_dom_sf"/>
</dbReference>
<comment type="caution">
    <text evidence="8">The sequence shown here is derived from an EMBL/GenBank/DDBJ whole genome shotgun (WGS) entry which is preliminary data.</text>
</comment>
<comment type="similarity">
    <text evidence="1">Belongs to the glycosyl hydrolase 2 family.</text>
</comment>
<dbReference type="PANTHER" id="PTHR42732">
    <property type="entry name" value="BETA-GALACTOSIDASE"/>
    <property type="match status" value="1"/>
</dbReference>
<proteinExistence type="inferred from homology"/>